<reference evidence="2 3" key="1">
    <citation type="journal article" date="2016" name="Nat. Commun.">
        <title>Extremotolerant tardigrade genome and improved radiotolerance of human cultured cells by tardigrade-unique protein.</title>
        <authorList>
            <person name="Hashimoto T."/>
            <person name="Horikawa D.D."/>
            <person name="Saito Y."/>
            <person name="Kuwahara H."/>
            <person name="Kozuka-Hata H."/>
            <person name="Shin-I T."/>
            <person name="Minakuchi Y."/>
            <person name="Ohishi K."/>
            <person name="Motoyama A."/>
            <person name="Aizu T."/>
            <person name="Enomoto A."/>
            <person name="Kondo K."/>
            <person name="Tanaka S."/>
            <person name="Hara Y."/>
            <person name="Koshikawa S."/>
            <person name="Sagara H."/>
            <person name="Miura T."/>
            <person name="Yokobori S."/>
            <person name="Miyagawa K."/>
            <person name="Suzuki Y."/>
            <person name="Kubo T."/>
            <person name="Oyama M."/>
            <person name="Kohara Y."/>
            <person name="Fujiyama A."/>
            <person name="Arakawa K."/>
            <person name="Katayama T."/>
            <person name="Toyoda A."/>
            <person name="Kunieda T."/>
        </authorList>
    </citation>
    <scope>NUCLEOTIDE SEQUENCE [LARGE SCALE GENOMIC DNA]</scope>
    <source>
        <strain evidence="2 3">YOKOZUNA-1</strain>
    </source>
</reference>
<feature type="compositionally biased region" description="Basic residues" evidence="1">
    <location>
        <begin position="1"/>
        <end position="10"/>
    </location>
</feature>
<dbReference type="GO" id="GO:0035251">
    <property type="term" value="F:UDP-glucosyltransferase activity"/>
    <property type="evidence" value="ECO:0007669"/>
    <property type="project" value="InterPro"/>
</dbReference>
<evidence type="ECO:0000313" key="2">
    <source>
        <dbReference type="EMBL" id="GAU95011.1"/>
    </source>
</evidence>
<dbReference type="EMBL" id="BDGG01000003">
    <property type="protein sequence ID" value="GAU95011.1"/>
    <property type="molecule type" value="Genomic_DNA"/>
</dbReference>
<evidence type="ECO:0000256" key="1">
    <source>
        <dbReference type="SAM" id="MobiDB-lite"/>
    </source>
</evidence>
<sequence length="119" mass="12971">MASAHVRRKLMRPDDHALAAKAPPTVSSRWNERLARGRRAVLQSQGILINSFQALEPSFCENLAELQPGLGDLSIKFIGLLAPSVSDRSEISPVISWLDVQPEQSVVYLSFGTVATASE</sequence>
<dbReference type="PANTHER" id="PTHR48048">
    <property type="entry name" value="GLYCOSYLTRANSFERASE"/>
    <property type="match status" value="1"/>
</dbReference>
<dbReference type="OrthoDB" id="5835829at2759"/>
<accession>A0A1D1UZW0</accession>
<dbReference type="AlphaFoldDB" id="A0A1D1UZW0"/>
<dbReference type="Gene3D" id="3.40.50.2000">
    <property type="entry name" value="Glycogen Phosphorylase B"/>
    <property type="match status" value="1"/>
</dbReference>
<organism evidence="2 3">
    <name type="scientific">Ramazzottius varieornatus</name>
    <name type="common">Water bear</name>
    <name type="synonym">Tardigrade</name>
    <dbReference type="NCBI Taxonomy" id="947166"/>
    <lineage>
        <taxon>Eukaryota</taxon>
        <taxon>Metazoa</taxon>
        <taxon>Ecdysozoa</taxon>
        <taxon>Tardigrada</taxon>
        <taxon>Eutardigrada</taxon>
        <taxon>Parachela</taxon>
        <taxon>Hypsibioidea</taxon>
        <taxon>Ramazzottiidae</taxon>
        <taxon>Ramazzottius</taxon>
    </lineage>
</organism>
<gene>
    <name evidence="2" type="primary">RvY_06700-1</name>
    <name evidence="2" type="synonym">RvY_06700.1</name>
    <name evidence="2" type="ORF">RvY_06700</name>
</gene>
<evidence type="ECO:0000313" key="3">
    <source>
        <dbReference type="Proteomes" id="UP000186922"/>
    </source>
</evidence>
<dbReference type="Proteomes" id="UP000186922">
    <property type="component" value="Unassembled WGS sequence"/>
</dbReference>
<proteinExistence type="predicted"/>
<name>A0A1D1UZW0_RAMVA</name>
<keyword evidence="3" id="KW-1185">Reference proteome</keyword>
<comment type="caution">
    <text evidence="2">The sequence shown here is derived from an EMBL/GenBank/DDBJ whole genome shotgun (WGS) entry which is preliminary data.</text>
</comment>
<feature type="region of interest" description="Disordered" evidence="1">
    <location>
        <begin position="1"/>
        <end position="24"/>
    </location>
</feature>
<dbReference type="SUPFAM" id="SSF53756">
    <property type="entry name" value="UDP-Glycosyltransferase/glycogen phosphorylase"/>
    <property type="match status" value="1"/>
</dbReference>
<protein>
    <submittedName>
        <fullName evidence="2">Uncharacterized protein</fullName>
    </submittedName>
</protein>
<dbReference type="InterPro" id="IPR050481">
    <property type="entry name" value="UDP-glycosyltransf_plant"/>
</dbReference>